<dbReference type="Gramene" id="ONK70350">
    <property type="protein sequence ID" value="ONK70350"/>
    <property type="gene ID" value="A4U43_C05F32820"/>
</dbReference>
<protein>
    <submittedName>
        <fullName evidence="2">Uncharacterized protein</fullName>
    </submittedName>
</protein>
<dbReference type="AlphaFoldDB" id="A0A5P1F1P2"/>
<proteinExistence type="predicted"/>
<evidence type="ECO:0000313" key="2">
    <source>
        <dbReference type="EMBL" id="ONK70350.1"/>
    </source>
</evidence>
<feature type="compositionally biased region" description="Basic and acidic residues" evidence="1">
    <location>
        <begin position="40"/>
        <end position="63"/>
    </location>
</feature>
<dbReference type="OrthoDB" id="1869542at2759"/>
<reference evidence="3" key="1">
    <citation type="journal article" date="2017" name="Nat. Commun.">
        <title>The asparagus genome sheds light on the origin and evolution of a young Y chromosome.</title>
        <authorList>
            <person name="Harkess A."/>
            <person name="Zhou J."/>
            <person name="Xu C."/>
            <person name="Bowers J.E."/>
            <person name="Van der Hulst R."/>
            <person name="Ayyampalayam S."/>
            <person name="Mercati F."/>
            <person name="Riccardi P."/>
            <person name="McKain M.R."/>
            <person name="Kakrana A."/>
            <person name="Tang H."/>
            <person name="Ray J."/>
            <person name="Groenendijk J."/>
            <person name="Arikit S."/>
            <person name="Mathioni S.M."/>
            <person name="Nakano M."/>
            <person name="Shan H."/>
            <person name="Telgmann-Rauber A."/>
            <person name="Kanno A."/>
            <person name="Yue Z."/>
            <person name="Chen H."/>
            <person name="Li W."/>
            <person name="Chen Y."/>
            <person name="Xu X."/>
            <person name="Zhang Y."/>
            <person name="Luo S."/>
            <person name="Chen H."/>
            <person name="Gao J."/>
            <person name="Mao Z."/>
            <person name="Pires J.C."/>
            <person name="Luo M."/>
            <person name="Kudrna D."/>
            <person name="Wing R.A."/>
            <person name="Meyers B.C."/>
            <person name="Yi K."/>
            <person name="Kong H."/>
            <person name="Lavrijsen P."/>
            <person name="Sunseri F."/>
            <person name="Falavigna A."/>
            <person name="Ye Y."/>
            <person name="Leebens-Mack J.H."/>
            <person name="Chen G."/>
        </authorList>
    </citation>
    <scope>NUCLEOTIDE SEQUENCE [LARGE SCALE GENOMIC DNA]</scope>
    <source>
        <strain evidence="3">cv. DH0086</strain>
    </source>
</reference>
<evidence type="ECO:0000313" key="3">
    <source>
        <dbReference type="Proteomes" id="UP000243459"/>
    </source>
</evidence>
<dbReference type="PANTHER" id="PTHR36387">
    <property type="entry name" value="UDP-N-ACETYLMURAMOYL-L-ALANYL-D-GLUTAMATE-2, 6-DIAMINOPIMELATE LIGASE"/>
    <property type="match status" value="1"/>
</dbReference>
<accession>A0A5P1F1P2</accession>
<feature type="compositionally biased region" description="Basic and acidic residues" evidence="1">
    <location>
        <begin position="75"/>
        <end position="86"/>
    </location>
</feature>
<keyword evidence="3" id="KW-1185">Reference proteome</keyword>
<dbReference type="EMBL" id="CM007385">
    <property type="protein sequence ID" value="ONK70350.1"/>
    <property type="molecule type" value="Genomic_DNA"/>
</dbReference>
<dbReference type="PANTHER" id="PTHR36387:SF2">
    <property type="entry name" value="UDP-N-ACETYLMURAMOYL-L-ALANYL-D-GLUTAMATE-2, 6-DIAMINOPIMELATE LIGASE"/>
    <property type="match status" value="1"/>
</dbReference>
<sequence>MSDHDSDADAPEDITEVDREMSDHDSDSDAPEELTAQEGTTKDEEIRKIQRENEVRVAWEGKERRRQWAQRKAPPKLDDDVQRKEPPTSADDLDQEFTDKEEPQEGAIISGMLPSNIVDLLAACEKKTFASDSEEEIVNHKPNKKKKKQKLSGPETVLLKEIPPAQCQQNAIEFLKRRKMRVPRSFSVLKNSKQALRLLSSRESLSSTR</sequence>
<feature type="region of interest" description="Disordered" evidence="1">
    <location>
        <begin position="131"/>
        <end position="152"/>
    </location>
</feature>
<evidence type="ECO:0000256" key="1">
    <source>
        <dbReference type="SAM" id="MobiDB-lite"/>
    </source>
</evidence>
<dbReference type="Proteomes" id="UP000243459">
    <property type="component" value="Chromosome 5"/>
</dbReference>
<feature type="region of interest" description="Disordered" evidence="1">
    <location>
        <begin position="1"/>
        <end position="111"/>
    </location>
</feature>
<feature type="compositionally biased region" description="Basic residues" evidence="1">
    <location>
        <begin position="141"/>
        <end position="150"/>
    </location>
</feature>
<name>A0A5P1F1P2_ASPOF</name>
<feature type="compositionally biased region" description="Basic and acidic residues" evidence="1">
    <location>
        <begin position="16"/>
        <end position="27"/>
    </location>
</feature>
<organism evidence="2 3">
    <name type="scientific">Asparagus officinalis</name>
    <name type="common">Garden asparagus</name>
    <dbReference type="NCBI Taxonomy" id="4686"/>
    <lineage>
        <taxon>Eukaryota</taxon>
        <taxon>Viridiplantae</taxon>
        <taxon>Streptophyta</taxon>
        <taxon>Embryophyta</taxon>
        <taxon>Tracheophyta</taxon>
        <taxon>Spermatophyta</taxon>
        <taxon>Magnoliopsida</taxon>
        <taxon>Liliopsida</taxon>
        <taxon>Asparagales</taxon>
        <taxon>Asparagaceae</taxon>
        <taxon>Asparagoideae</taxon>
        <taxon>Asparagus</taxon>
    </lineage>
</organism>
<gene>
    <name evidence="2" type="ORF">A4U43_C05F32820</name>
</gene>
<dbReference type="OMA" id="QWAQRKT"/>